<dbReference type="AlphaFoldDB" id="A0A3N4PD87"/>
<dbReference type="Proteomes" id="UP000278351">
    <property type="component" value="Unassembled WGS sequence"/>
</dbReference>
<organism evidence="1 2">
    <name type="scientific">Chitinophaga lutea</name>
    <dbReference type="NCBI Taxonomy" id="2488634"/>
    <lineage>
        <taxon>Bacteria</taxon>
        <taxon>Pseudomonadati</taxon>
        <taxon>Bacteroidota</taxon>
        <taxon>Chitinophagia</taxon>
        <taxon>Chitinophagales</taxon>
        <taxon>Chitinophagaceae</taxon>
        <taxon>Chitinophaga</taxon>
    </lineage>
</organism>
<dbReference type="EMBL" id="RPDH01000003">
    <property type="protein sequence ID" value="RPE05388.1"/>
    <property type="molecule type" value="Genomic_DNA"/>
</dbReference>
<keyword evidence="2" id="KW-1185">Reference proteome</keyword>
<evidence type="ECO:0000313" key="1">
    <source>
        <dbReference type="EMBL" id="RPE05388.1"/>
    </source>
</evidence>
<name>A0A3N4PD87_9BACT</name>
<reference evidence="1 2" key="1">
    <citation type="submission" date="2018-11" db="EMBL/GenBank/DDBJ databases">
        <title>Chitinophaga lutea sp.nov., isolate from arsenic contaminated soil.</title>
        <authorList>
            <person name="Zong Y."/>
        </authorList>
    </citation>
    <scope>NUCLEOTIDE SEQUENCE [LARGE SCALE GENOMIC DNA]</scope>
    <source>
        <strain evidence="1 2">ZY74</strain>
    </source>
</reference>
<gene>
    <name evidence="1" type="ORF">EGT74_23665</name>
</gene>
<protein>
    <submittedName>
        <fullName evidence="1">Uncharacterized protein</fullName>
    </submittedName>
</protein>
<accession>A0A3N4PD87</accession>
<comment type="caution">
    <text evidence="1">The sequence shown here is derived from an EMBL/GenBank/DDBJ whole genome shotgun (WGS) entry which is preliminary data.</text>
</comment>
<sequence>MVNNLPLQKFTIKADTVLPALAMKACLPGVYTPYRSGVVMPGTTKVNNLRLQKCTIRAGIVLPTMETYPLACAHTI</sequence>
<proteinExistence type="predicted"/>
<evidence type="ECO:0000313" key="2">
    <source>
        <dbReference type="Proteomes" id="UP000278351"/>
    </source>
</evidence>